<feature type="domain" description="Leucine-binding protein" evidence="5">
    <location>
        <begin position="33"/>
        <end position="370"/>
    </location>
</feature>
<sequence length="407" mass="43489">MKLQTRLGHLAALCCATALVGAPAFAQMSGDVIRIGVMNDQSGVYADNCGPGSTAAVRLAIEDFNNEINGTKIEVVVADDQNKPDIGVASARKWIEQDGVDTIVGCSASSIALAVTEIMKTNEKPYLLGGTASPDLTGKACSPYTFQWVHDTYALPKGTVLPLLADGQDSWYFITVDYTFGKQYQADATRFIEAAGGKVLGSVLHPLNTTDFSAQLLQAQASGAKVIGIANSGSDFANLVKQAKEFGIAEAGQILAPLGLQINMIHSIGLETAQGLRFGSAMYWDSNEETRAFAERFRKVFNNRAPNEAHLATYTAVKHYLKAVTLAGTDDGKAVAAKMHETPVEDFIHKDIPIRADGQVMRPMLSASIKAPSESKYAWDYYTINGEIAGVDAWTPADESACPALKG</sequence>
<dbReference type="GO" id="GO:0006865">
    <property type="term" value="P:amino acid transport"/>
    <property type="evidence" value="ECO:0007669"/>
    <property type="project" value="UniProtKB-KW"/>
</dbReference>
<evidence type="ECO:0000313" key="6">
    <source>
        <dbReference type="EMBL" id="RRH73033.1"/>
    </source>
</evidence>
<comment type="similarity">
    <text evidence="1">Belongs to the leucine-binding protein family.</text>
</comment>
<protein>
    <submittedName>
        <fullName evidence="6">ABC transporter substrate-binding protein</fullName>
    </submittedName>
</protein>
<evidence type="ECO:0000259" key="5">
    <source>
        <dbReference type="Pfam" id="PF13458"/>
    </source>
</evidence>
<dbReference type="Proteomes" id="UP000282125">
    <property type="component" value="Unassembled WGS sequence"/>
</dbReference>
<dbReference type="SUPFAM" id="SSF53822">
    <property type="entry name" value="Periplasmic binding protein-like I"/>
    <property type="match status" value="1"/>
</dbReference>
<accession>A0A3P3DFM7</accession>
<dbReference type="PANTHER" id="PTHR30483">
    <property type="entry name" value="LEUCINE-SPECIFIC-BINDING PROTEIN"/>
    <property type="match status" value="1"/>
</dbReference>
<dbReference type="EMBL" id="RRAZ01000020">
    <property type="protein sequence ID" value="RRH73033.1"/>
    <property type="molecule type" value="Genomic_DNA"/>
</dbReference>
<organism evidence="6 7">
    <name type="scientific">Falsigemmobacter faecalis</name>
    <dbReference type="NCBI Taxonomy" id="2488730"/>
    <lineage>
        <taxon>Bacteria</taxon>
        <taxon>Pseudomonadati</taxon>
        <taxon>Pseudomonadota</taxon>
        <taxon>Alphaproteobacteria</taxon>
        <taxon>Rhodobacterales</taxon>
        <taxon>Paracoccaceae</taxon>
        <taxon>Falsigemmobacter</taxon>
    </lineage>
</organism>
<dbReference type="AlphaFoldDB" id="A0A3P3DFM7"/>
<feature type="chain" id="PRO_5018125523" evidence="4">
    <location>
        <begin position="27"/>
        <end position="407"/>
    </location>
</feature>
<keyword evidence="2 4" id="KW-0732">Signal</keyword>
<evidence type="ECO:0000256" key="1">
    <source>
        <dbReference type="ARBA" id="ARBA00010062"/>
    </source>
</evidence>
<evidence type="ECO:0000256" key="3">
    <source>
        <dbReference type="ARBA" id="ARBA00022970"/>
    </source>
</evidence>
<dbReference type="OrthoDB" id="5794591at2"/>
<dbReference type="PANTHER" id="PTHR30483:SF6">
    <property type="entry name" value="PERIPLASMIC BINDING PROTEIN OF ABC TRANSPORTER FOR NATURAL AMINO ACIDS"/>
    <property type="match status" value="1"/>
</dbReference>
<reference evidence="6 7" key="1">
    <citation type="submission" date="2018-11" db="EMBL/GenBank/DDBJ databases">
        <title>Gemmobacter sp. nov., YIM 102744-1 draft genome.</title>
        <authorList>
            <person name="Li G."/>
            <person name="Jiang Y."/>
        </authorList>
    </citation>
    <scope>NUCLEOTIDE SEQUENCE [LARGE SCALE GENOMIC DNA]</scope>
    <source>
        <strain evidence="6 7">YIM 102744-1</strain>
    </source>
</reference>
<dbReference type="InterPro" id="IPR028081">
    <property type="entry name" value="Leu-bd"/>
</dbReference>
<keyword evidence="3" id="KW-0029">Amino-acid transport</keyword>
<dbReference type="CDD" id="cd06327">
    <property type="entry name" value="PBP1_SBP-like"/>
    <property type="match status" value="1"/>
</dbReference>
<dbReference type="Pfam" id="PF13458">
    <property type="entry name" value="Peripla_BP_6"/>
    <property type="match status" value="1"/>
</dbReference>
<gene>
    <name evidence="6" type="ORF">EG244_13735</name>
</gene>
<dbReference type="Gene3D" id="3.40.50.2300">
    <property type="match status" value="2"/>
</dbReference>
<evidence type="ECO:0000256" key="2">
    <source>
        <dbReference type="ARBA" id="ARBA00022729"/>
    </source>
</evidence>
<feature type="signal peptide" evidence="4">
    <location>
        <begin position="1"/>
        <end position="26"/>
    </location>
</feature>
<dbReference type="InterPro" id="IPR028082">
    <property type="entry name" value="Peripla_BP_I"/>
</dbReference>
<evidence type="ECO:0000313" key="7">
    <source>
        <dbReference type="Proteomes" id="UP000282125"/>
    </source>
</evidence>
<proteinExistence type="inferred from homology"/>
<name>A0A3P3DFM7_9RHOB</name>
<keyword evidence="3" id="KW-0813">Transport</keyword>
<dbReference type="InterPro" id="IPR051010">
    <property type="entry name" value="BCAA_transport"/>
</dbReference>
<keyword evidence="7" id="KW-1185">Reference proteome</keyword>
<comment type="caution">
    <text evidence="6">The sequence shown here is derived from an EMBL/GenBank/DDBJ whole genome shotgun (WGS) entry which is preliminary data.</text>
</comment>
<evidence type="ECO:0000256" key="4">
    <source>
        <dbReference type="SAM" id="SignalP"/>
    </source>
</evidence>